<dbReference type="KEGG" id="bmeg:BG04_4763"/>
<name>A0A0B6A6S1_PRIM2</name>
<sequence>MLTKNHTQSLVELLNDKIVPALYEIRKYQGPNGEVKRNYEKARELLLKVVAETETIYNSLNLPEVWNALKNDVCEWIERGLDQSPYFDQTLIAYSPPANREATFFLGPIVTPNGPTKRGFYLEAFIAVRDEPEIMKSIEADLPHPKNGCESLKLLAGTQGFMEGKCIVFFPENVKTKEKVTSQNFAIFFFNKFHSIYNEDTLKRASSIFPDFNFKSHTMNREDTYQARVIWGYLHDYYHHCGNKPFDQHIQAKMNFFAGILEEVKVDCQTVLTLHKRKYPFWEEITEFVLFERLLRYPSQHNAPRNFDSGTGFFLFSWLVANGRSISRKGDHAYLDLDICLKELDLLVKEIEELETIQRDLDYKEEAEHYVRKYLLPSENDDKFIIPDNYFINQQNKKIEVPYLLFDDHNL</sequence>
<proteinExistence type="predicted"/>
<dbReference type="EMBL" id="CP009920">
    <property type="protein sequence ID" value="AJI20645.1"/>
    <property type="molecule type" value="Genomic_DNA"/>
</dbReference>
<dbReference type="HOGENOM" id="CLU_686716_0_0_9"/>
<evidence type="ECO:0000313" key="2">
    <source>
        <dbReference type="Proteomes" id="UP000031829"/>
    </source>
</evidence>
<dbReference type="AlphaFoldDB" id="A0A0B6A6S1"/>
<dbReference type="Proteomes" id="UP000031829">
    <property type="component" value="Chromosome"/>
</dbReference>
<dbReference type="GeneID" id="93642754"/>
<dbReference type="RefSeq" id="WP_034652018.1">
    <property type="nucleotide sequence ID" value="NZ_BCVB01000004.1"/>
</dbReference>
<dbReference type="Pfam" id="PF19985">
    <property type="entry name" value="DUF6421"/>
    <property type="match status" value="1"/>
</dbReference>
<organism evidence="1 2">
    <name type="scientific">Priestia megaterium (strain ATCC 14581 / DSM 32 / CCUG 1817 / JCM 2506 / NBRC 15308 / NCIMB 9376 / NCTC 10342 / NRRL B-14308 / VKM B-512 / Ford 19)</name>
    <name type="common">Bacillus megaterium</name>
    <dbReference type="NCBI Taxonomy" id="1348623"/>
    <lineage>
        <taxon>Bacteria</taxon>
        <taxon>Bacillati</taxon>
        <taxon>Bacillota</taxon>
        <taxon>Bacilli</taxon>
        <taxon>Bacillales</taxon>
        <taxon>Bacillaceae</taxon>
        <taxon>Priestia</taxon>
    </lineage>
</organism>
<gene>
    <name evidence="1" type="ORF">BG04_4763</name>
</gene>
<dbReference type="InterPro" id="IPR046306">
    <property type="entry name" value="DUF6421"/>
</dbReference>
<accession>A0A0B6A6S1</accession>
<evidence type="ECO:0000313" key="1">
    <source>
        <dbReference type="EMBL" id="AJI20645.1"/>
    </source>
</evidence>
<reference evidence="1 2" key="1">
    <citation type="journal article" date="2015" name="Genome Announc.">
        <title>Complete genome sequences for 35 biothreat assay-relevant bacillus species.</title>
        <authorList>
            <person name="Johnson S.L."/>
            <person name="Daligault H.E."/>
            <person name="Davenport K.W."/>
            <person name="Jaissle J."/>
            <person name="Frey K.G."/>
            <person name="Ladner J.T."/>
            <person name="Broomall S.M."/>
            <person name="Bishop-Lilly K.A."/>
            <person name="Bruce D.C."/>
            <person name="Gibbons H.S."/>
            <person name="Coyne S.R."/>
            <person name="Lo C.C."/>
            <person name="Meincke L."/>
            <person name="Munk A.C."/>
            <person name="Koroleva G.I."/>
            <person name="Rosenzweig C.N."/>
            <person name="Palacios G.F."/>
            <person name="Redden C.L."/>
            <person name="Minogue T.D."/>
            <person name="Chain P.S."/>
        </authorList>
    </citation>
    <scope>NUCLEOTIDE SEQUENCE [LARGE SCALE GENOMIC DNA]</scope>
    <source>
        <strain evidence="2">ATCC 14581 / DSM 32 / JCM 2506 / NBRC 15308 / NCIMB 9376 / NCTC 10342 / NRRL B-14308 / VKM B-512</strain>
    </source>
</reference>
<protein>
    <submittedName>
        <fullName evidence="1">Uncharacterized protein</fullName>
    </submittedName>
</protein>